<dbReference type="Proteomes" id="UP000298416">
    <property type="component" value="Unassembled WGS sequence"/>
</dbReference>
<dbReference type="PANTHER" id="PTHR31625">
    <property type="match status" value="1"/>
</dbReference>
<dbReference type="Pfam" id="PF02458">
    <property type="entry name" value="Transferase"/>
    <property type="match status" value="2"/>
</dbReference>
<evidence type="ECO:0000313" key="4">
    <source>
        <dbReference type="Proteomes" id="UP000298416"/>
    </source>
</evidence>
<dbReference type="Gene3D" id="3.30.559.10">
    <property type="entry name" value="Chloramphenicol acetyltransferase-like domain"/>
    <property type="match status" value="3"/>
</dbReference>
<keyword evidence="1" id="KW-0808">Transferase</keyword>
<evidence type="ECO:0000256" key="1">
    <source>
        <dbReference type="ARBA" id="ARBA00022679"/>
    </source>
</evidence>
<dbReference type="InterPro" id="IPR051504">
    <property type="entry name" value="Plant_metabolite_acyltrans"/>
</dbReference>
<dbReference type="InterPro" id="IPR023213">
    <property type="entry name" value="CAT-like_dom_sf"/>
</dbReference>
<evidence type="ECO:0000256" key="2">
    <source>
        <dbReference type="ARBA" id="ARBA00023315"/>
    </source>
</evidence>
<keyword evidence="4" id="KW-1185">Reference proteome</keyword>
<evidence type="ECO:0008006" key="5">
    <source>
        <dbReference type="Google" id="ProtNLM"/>
    </source>
</evidence>
<gene>
    <name evidence="3" type="ORF">SASPL_124363</name>
</gene>
<proteinExistence type="predicted"/>
<keyword evidence="2" id="KW-0012">Acyltransferase</keyword>
<reference evidence="3" key="1">
    <citation type="submission" date="2018-01" db="EMBL/GenBank/DDBJ databases">
        <authorList>
            <person name="Mao J.F."/>
        </authorList>
    </citation>
    <scope>NUCLEOTIDE SEQUENCE</scope>
    <source>
        <strain evidence="3">Huo1</strain>
        <tissue evidence="3">Leaf</tissue>
    </source>
</reference>
<protein>
    <recommendedName>
        <fullName evidence="5">Shikimate O-hydroxycinnamoyltransferase</fullName>
    </recommendedName>
</protein>
<evidence type="ECO:0000313" key="3">
    <source>
        <dbReference type="EMBL" id="KAG6416922.1"/>
    </source>
</evidence>
<comment type="caution">
    <text evidence="3">The sequence shown here is derived from an EMBL/GenBank/DDBJ whole genome shotgun (WGS) entry which is preliminary data.</text>
</comment>
<name>A0A8X8ZTV8_SALSN</name>
<dbReference type="GO" id="GO:0016747">
    <property type="term" value="F:acyltransferase activity, transferring groups other than amino-acyl groups"/>
    <property type="evidence" value="ECO:0007669"/>
    <property type="project" value="UniProtKB-ARBA"/>
</dbReference>
<sequence length="607" mass="67120">MTTVIETCRIPPSQGAAAELFLPLSFYDMTWLHFNHTRRLVFYNHPCSEAEFSNTIVPNLKHSLSLALKHYLPVAGNLLYPSDTDTDKPAFRYISGDSVPLTIAVSGLDYNELVANHAREADQFYDLLPRTPAMSEEENYKIIPPISLQVTHLPGRGICLGLSNHHSLGDDRSILGFIKAWAVINKSGNDEAFDSRNGESLPIFERLICKDSSRVDGIYWEAMKKRPLKPPATHPLPTNRVRASFILRHSDIIMLKNRILSAKPNIDRVSTFVVAAAYVWTALEKSLGPAENEDVVYYIAADGTGRPNALFDPPVPVNYFGNCLGSGRVRVKHRRLAAEDGFVAAAEAIVDEIKTKIYNGDEFLKSPENLLTEMPKYKGMRAMAMTGSPKFDYAEADFGWGEAEKVEVLSLDGGYSMSLSNSGDGDLVVGMSLTKEEMEAFASMFATGVKMGNNVHKSDNLVLQTPAMTTDEFSNTIVPNLKHSLSLTLKHYLPVAGNLLYPLDTDASKSVICYVSGDTVSLTIAISNLDFDDLVLNHAREADQFYDHVQPQAPLTEEENYKIAPVICIGVNFHHGLCYWRSIVGLVKAWTMINKSGDDEAFVAKTG</sequence>
<accession>A0A8X8ZTV8</accession>
<dbReference type="AlphaFoldDB" id="A0A8X8ZTV8"/>
<reference evidence="3" key="2">
    <citation type="submission" date="2020-08" db="EMBL/GenBank/DDBJ databases">
        <title>Plant Genome Project.</title>
        <authorList>
            <person name="Zhang R.-G."/>
        </authorList>
    </citation>
    <scope>NUCLEOTIDE SEQUENCE</scope>
    <source>
        <strain evidence="3">Huo1</strain>
        <tissue evidence="3">Leaf</tissue>
    </source>
</reference>
<dbReference type="EMBL" id="PNBA02000008">
    <property type="protein sequence ID" value="KAG6416922.1"/>
    <property type="molecule type" value="Genomic_DNA"/>
</dbReference>
<organism evidence="3">
    <name type="scientific">Salvia splendens</name>
    <name type="common">Scarlet sage</name>
    <dbReference type="NCBI Taxonomy" id="180675"/>
    <lineage>
        <taxon>Eukaryota</taxon>
        <taxon>Viridiplantae</taxon>
        <taxon>Streptophyta</taxon>
        <taxon>Embryophyta</taxon>
        <taxon>Tracheophyta</taxon>
        <taxon>Spermatophyta</taxon>
        <taxon>Magnoliopsida</taxon>
        <taxon>eudicotyledons</taxon>
        <taxon>Gunneridae</taxon>
        <taxon>Pentapetalae</taxon>
        <taxon>asterids</taxon>
        <taxon>lamiids</taxon>
        <taxon>Lamiales</taxon>
        <taxon>Lamiaceae</taxon>
        <taxon>Nepetoideae</taxon>
        <taxon>Mentheae</taxon>
        <taxon>Salviinae</taxon>
        <taxon>Salvia</taxon>
        <taxon>Salvia subgen. Calosphace</taxon>
        <taxon>core Calosphace</taxon>
    </lineage>
</organism>